<accession>A0A1B7N4T1</accession>
<organism evidence="2 3">
    <name type="scientific">Rhizopogon vinicolor AM-OR11-026</name>
    <dbReference type="NCBI Taxonomy" id="1314800"/>
    <lineage>
        <taxon>Eukaryota</taxon>
        <taxon>Fungi</taxon>
        <taxon>Dikarya</taxon>
        <taxon>Basidiomycota</taxon>
        <taxon>Agaricomycotina</taxon>
        <taxon>Agaricomycetes</taxon>
        <taxon>Agaricomycetidae</taxon>
        <taxon>Boletales</taxon>
        <taxon>Suillineae</taxon>
        <taxon>Rhizopogonaceae</taxon>
        <taxon>Rhizopogon</taxon>
    </lineage>
</organism>
<evidence type="ECO:0000313" key="2">
    <source>
        <dbReference type="EMBL" id="OAX39867.1"/>
    </source>
</evidence>
<feature type="region of interest" description="Disordered" evidence="1">
    <location>
        <begin position="1"/>
        <end position="70"/>
    </location>
</feature>
<name>A0A1B7N4T1_9AGAM</name>
<evidence type="ECO:0000313" key="3">
    <source>
        <dbReference type="Proteomes" id="UP000092154"/>
    </source>
</evidence>
<dbReference type="Proteomes" id="UP000092154">
    <property type="component" value="Unassembled WGS sequence"/>
</dbReference>
<dbReference type="EMBL" id="KV448233">
    <property type="protein sequence ID" value="OAX39867.1"/>
    <property type="molecule type" value="Genomic_DNA"/>
</dbReference>
<sequence>MAEQSDDRLHSDFSITFGDPQSRVCLSDGQGGPTVPPDSATFQISPSSGILSYGSQRSYPGQTGHGPSFVPGGVVEHYTNPTDDRSLLHACHDQDSIRLLDGLDEFPANHLSGVGMGGEGTYCSRLDFRAISHEHADPSLSQQPTHQRVQRVSGQPLEQGYGSPLQESVVVSNAPLRQRSPDLLPGTPGNANYPLNTLTPHTYCEMQTLYRQPRPRFTQSCKKKVQCTWPGCSKTIRKDGRIRHVNEIHLRAVKGVCARCGREFQRTYLKRKHELACRVNTLT</sequence>
<feature type="compositionally biased region" description="Basic and acidic residues" evidence="1">
    <location>
        <begin position="1"/>
        <end position="11"/>
    </location>
</feature>
<keyword evidence="3" id="KW-1185">Reference proteome</keyword>
<protein>
    <submittedName>
        <fullName evidence="2">Uncharacterized protein</fullName>
    </submittedName>
</protein>
<gene>
    <name evidence="2" type="ORF">K503DRAFT_865098</name>
</gene>
<dbReference type="AlphaFoldDB" id="A0A1B7N4T1"/>
<dbReference type="InParanoid" id="A0A1B7N4T1"/>
<reference evidence="2 3" key="1">
    <citation type="submission" date="2016-06" db="EMBL/GenBank/DDBJ databases">
        <title>Comparative genomics of the ectomycorrhizal sister species Rhizopogon vinicolor and Rhizopogon vesiculosus (Basidiomycota: Boletales) reveals a divergence of the mating type B locus.</title>
        <authorList>
            <consortium name="DOE Joint Genome Institute"/>
            <person name="Mujic A.B."/>
            <person name="Kuo A."/>
            <person name="Tritt A."/>
            <person name="Lipzen A."/>
            <person name="Chen C."/>
            <person name="Johnson J."/>
            <person name="Sharma A."/>
            <person name="Barry K."/>
            <person name="Grigoriev I.V."/>
            <person name="Spatafora J.W."/>
        </authorList>
    </citation>
    <scope>NUCLEOTIDE SEQUENCE [LARGE SCALE GENOMIC DNA]</scope>
    <source>
        <strain evidence="2 3">AM-OR11-026</strain>
    </source>
</reference>
<proteinExistence type="predicted"/>
<dbReference type="OrthoDB" id="3994630at2759"/>
<feature type="compositionally biased region" description="Polar residues" evidence="1">
    <location>
        <begin position="40"/>
        <end position="61"/>
    </location>
</feature>
<evidence type="ECO:0000256" key="1">
    <source>
        <dbReference type="SAM" id="MobiDB-lite"/>
    </source>
</evidence>